<keyword evidence="4" id="KW-1185">Reference proteome</keyword>
<dbReference type="Proteomes" id="UP001151760">
    <property type="component" value="Unassembled WGS sequence"/>
</dbReference>
<evidence type="ECO:0000256" key="1">
    <source>
        <dbReference type="ARBA" id="ARBA00022630"/>
    </source>
</evidence>
<gene>
    <name evidence="3" type="ORF">Tco_0841526</name>
</gene>
<dbReference type="EMBL" id="BQNB010012720">
    <property type="protein sequence ID" value="GJT07064.1"/>
    <property type="molecule type" value="Genomic_DNA"/>
</dbReference>
<protein>
    <submittedName>
        <fullName evidence="3">NADPH-cytochrome P450 reductase</fullName>
    </submittedName>
</protein>
<comment type="caution">
    <text evidence="3">The sequence shown here is derived from an EMBL/GenBank/DDBJ whole genome shotgun (WGS) entry which is preliminary data.</text>
</comment>
<dbReference type="InterPro" id="IPR017938">
    <property type="entry name" value="Riboflavin_synthase-like_b-brl"/>
</dbReference>
<sequence>MKGVWPIGSTEERIRELWGDGKGDGGQVGGGEREGLLVGDEENERGAWLQHLSYDVFGYGNRQVDVVVQKELHKPACEKSCIHLEFDISCTGVTYETGDHVGIYAENCDETLEEAATLLGQPCWMH</sequence>
<name>A0ABQ5B123_9ASTR</name>
<dbReference type="InterPro" id="IPR003097">
    <property type="entry name" value="CysJ-like_FAD-binding"/>
</dbReference>
<dbReference type="PANTHER" id="PTHR19384:SF111">
    <property type="entry name" value="NADPH--CYTOCHROME P450 REDUCTASE 1"/>
    <property type="match status" value="1"/>
</dbReference>
<dbReference type="SUPFAM" id="SSF63380">
    <property type="entry name" value="Riboflavin synthase domain-like"/>
    <property type="match status" value="1"/>
</dbReference>
<dbReference type="Gene3D" id="2.40.30.10">
    <property type="entry name" value="Translation factors"/>
    <property type="match status" value="1"/>
</dbReference>
<organism evidence="3 4">
    <name type="scientific">Tanacetum coccineum</name>
    <dbReference type="NCBI Taxonomy" id="301880"/>
    <lineage>
        <taxon>Eukaryota</taxon>
        <taxon>Viridiplantae</taxon>
        <taxon>Streptophyta</taxon>
        <taxon>Embryophyta</taxon>
        <taxon>Tracheophyta</taxon>
        <taxon>Spermatophyta</taxon>
        <taxon>Magnoliopsida</taxon>
        <taxon>eudicotyledons</taxon>
        <taxon>Gunneridae</taxon>
        <taxon>Pentapetalae</taxon>
        <taxon>asterids</taxon>
        <taxon>campanulids</taxon>
        <taxon>Asterales</taxon>
        <taxon>Asteraceae</taxon>
        <taxon>Asteroideae</taxon>
        <taxon>Anthemideae</taxon>
        <taxon>Anthemidinae</taxon>
        <taxon>Tanacetum</taxon>
    </lineage>
</organism>
<dbReference type="Pfam" id="PF00667">
    <property type="entry name" value="FAD_binding_1"/>
    <property type="match status" value="1"/>
</dbReference>
<dbReference type="PANTHER" id="PTHR19384">
    <property type="entry name" value="NITRIC OXIDE SYNTHASE-RELATED"/>
    <property type="match status" value="1"/>
</dbReference>
<accession>A0ABQ5B123</accession>
<reference evidence="3" key="1">
    <citation type="journal article" date="2022" name="Int. J. Mol. Sci.">
        <title>Draft Genome of Tanacetum Coccineum: Genomic Comparison of Closely Related Tanacetum-Family Plants.</title>
        <authorList>
            <person name="Yamashiro T."/>
            <person name="Shiraishi A."/>
            <person name="Nakayama K."/>
            <person name="Satake H."/>
        </authorList>
    </citation>
    <scope>NUCLEOTIDE SEQUENCE</scope>
</reference>
<evidence type="ECO:0000313" key="4">
    <source>
        <dbReference type="Proteomes" id="UP001151760"/>
    </source>
</evidence>
<evidence type="ECO:0000313" key="3">
    <source>
        <dbReference type="EMBL" id="GJT07064.1"/>
    </source>
</evidence>
<evidence type="ECO:0000259" key="2">
    <source>
        <dbReference type="Pfam" id="PF00667"/>
    </source>
</evidence>
<feature type="domain" description="Sulfite reductase [NADPH] flavoprotein alpha-component-like FAD-binding" evidence="2">
    <location>
        <begin position="63"/>
        <end position="121"/>
    </location>
</feature>
<keyword evidence="1" id="KW-0285">Flavoprotein</keyword>
<reference evidence="3" key="2">
    <citation type="submission" date="2022-01" db="EMBL/GenBank/DDBJ databases">
        <authorList>
            <person name="Yamashiro T."/>
            <person name="Shiraishi A."/>
            <person name="Satake H."/>
            <person name="Nakayama K."/>
        </authorList>
    </citation>
    <scope>NUCLEOTIDE SEQUENCE</scope>
</reference>
<proteinExistence type="predicted"/>